<dbReference type="InterPro" id="IPR000301">
    <property type="entry name" value="Tetraspanin_animals"/>
</dbReference>
<dbReference type="Pfam" id="PF00335">
    <property type="entry name" value="Tetraspanin"/>
    <property type="match status" value="1"/>
</dbReference>
<dbReference type="Proteomes" id="UP001321473">
    <property type="component" value="Unassembled WGS sequence"/>
</dbReference>
<protein>
    <recommendedName>
        <fullName evidence="6">Tetraspanin</fullName>
    </recommendedName>
</protein>
<feature type="transmembrane region" description="Helical" evidence="6">
    <location>
        <begin position="59"/>
        <end position="83"/>
    </location>
</feature>
<evidence type="ECO:0000313" key="8">
    <source>
        <dbReference type="Proteomes" id="UP001321473"/>
    </source>
</evidence>
<dbReference type="PROSITE" id="PS00421">
    <property type="entry name" value="TM4_1"/>
    <property type="match status" value="1"/>
</dbReference>
<reference evidence="7 8" key="1">
    <citation type="journal article" date="2023" name="Arcadia Sci">
        <title>De novo assembly of a long-read Amblyomma americanum tick genome.</title>
        <authorList>
            <person name="Chou S."/>
            <person name="Poskanzer K.E."/>
            <person name="Rollins M."/>
            <person name="Thuy-Boun P.S."/>
        </authorList>
    </citation>
    <scope>NUCLEOTIDE SEQUENCE [LARGE SCALE GENOMIC DNA]</scope>
    <source>
        <strain evidence="7">F_SG_1</strain>
        <tissue evidence="7">Salivary glands</tissue>
    </source>
</reference>
<dbReference type="InterPro" id="IPR018503">
    <property type="entry name" value="Tetraspanin_CS"/>
</dbReference>
<dbReference type="SUPFAM" id="SSF48652">
    <property type="entry name" value="Tetraspanin"/>
    <property type="match status" value="1"/>
</dbReference>
<proteinExistence type="inferred from homology"/>
<evidence type="ECO:0000256" key="3">
    <source>
        <dbReference type="ARBA" id="ARBA00022692"/>
    </source>
</evidence>
<feature type="transmembrane region" description="Helical" evidence="6">
    <location>
        <begin position="236"/>
        <end position="259"/>
    </location>
</feature>
<organism evidence="7 8">
    <name type="scientific">Amblyomma americanum</name>
    <name type="common">Lone star tick</name>
    <dbReference type="NCBI Taxonomy" id="6943"/>
    <lineage>
        <taxon>Eukaryota</taxon>
        <taxon>Metazoa</taxon>
        <taxon>Ecdysozoa</taxon>
        <taxon>Arthropoda</taxon>
        <taxon>Chelicerata</taxon>
        <taxon>Arachnida</taxon>
        <taxon>Acari</taxon>
        <taxon>Parasitiformes</taxon>
        <taxon>Ixodida</taxon>
        <taxon>Ixodoidea</taxon>
        <taxon>Ixodidae</taxon>
        <taxon>Amblyomminae</taxon>
        <taxon>Amblyomma</taxon>
    </lineage>
</organism>
<evidence type="ECO:0000256" key="6">
    <source>
        <dbReference type="RuleBase" id="RU361218"/>
    </source>
</evidence>
<dbReference type="GO" id="GO:0005886">
    <property type="term" value="C:plasma membrane"/>
    <property type="evidence" value="ECO:0007669"/>
    <property type="project" value="TreeGrafter"/>
</dbReference>
<keyword evidence="4 6" id="KW-1133">Transmembrane helix</keyword>
<dbReference type="EMBL" id="JARKHS020027144">
    <property type="protein sequence ID" value="KAK8765666.1"/>
    <property type="molecule type" value="Genomic_DNA"/>
</dbReference>
<comment type="similarity">
    <text evidence="2 6">Belongs to the tetraspanin (TM4SF) family.</text>
</comment>
<evidence type="ECO:0000256" key="4">
    <source>
        <dbReference type="ARBA" id="ARBA00022989"/>
    </source>
</evidence>
<comment type="caution">
    <text evidence="7">The sequence shown here is derived from an EMBL/GenBank/DDBJ whole genome shotgun (WGS) entry which is preliminary data.</text>
</comment>
<dbReference type="AlphaFoldDB" id="A0AAQ4DT76"/>
<feature type="transmembrane region" description="Helical" evidence="6">
    <location>
        <begin position="12"/>
        <end position="37"/>
    </location>
</feature>
<evidence type="ECO:0000256" key="1">
    <source>
        <dbReference type="ARBA" id="ARBA00004141"/>
    </source>
</evidence>
<keyword evidence="8" id="KW-1185">Reference proteome</keyword>
<keyword evidence="5 6" id="KW-0472">Membrane</keyword>
<dbReference type="Gene3D" id="1.10.1450.10">
    <property type="entry name" value="Tetraspanin"/>
    <property type="match status" value="1"/>
</dbReference>
<gene>
    <name evidence="7" type="ORF">V5799_031725</name>
</gene>
<dbReference type="InterPro" id="IPR018499">
    <property type="entry name" value="Tetraspanin/Peripherin"/>
</dbReference>
<accession>A0AAQ4DT76</accession>
<evidence type="ECO:0000256" key="2">
    <source>
        <dbReference type="ARBA" id="ARBA00006840"/>
    </source>
</evidence>
<evidence type="ECO:0000256" key="5">
    <source>
        <dbReference type="ARBA" id="ARBA00023136"/>
    </source>
</evidence>
<sequence length="262" mass="28780">MALTCGAKCAKALLITFNLIFWLSGLALIGLGAFLLIDEHRSTLFRLFRVDENYALPQYLAYALIGTGLLVLLIGFFGCCGAVKESKCLLGTYFAFLFVILACELAIGIFAVIFQDKILSGIKEDLNHALKREYGKKTHVTTAFDWAQAKMLCCGVSGPGDYAESVWKAESIGRGDNVSKTCCRLRDEGEPDSHKNPRPLNETLCQNMDMKPHNPYRHNTGCLSALEEFIKQESTMLIAVGCGVAGLEIIGMIFSICLCKEV</sequence>
<name>A0AAQ4DT76_AMBAM</name>
<dbReference type="PRINTS" id="PR00259">
    <property type="entry name" value="TMFOUR"/>
</dbReference>
<dbReference type="PANTHER" id="PTHR19282:SF544">
    <property type="entry name" value="TETRASPANIN"/>
    <property type="match status" value="1"/>
</dbReference>
<feature type="transmembrane region" description="Helical" evidence="6">
    <location>
        <begin position="90"/>
        <end position="114"/>
    </location>
</feature>
<dbReference type="InterPro" id="IPR008952">
    <property type="entry name" value="Tetraspanin_EC2_sf"/>
</dbReference>
<dbReference type="PIRSF" id="PIRSF002419">
    <property type="entry name" value="Tetraspanin"/>
    <property type="match status" value="1"/>
</dbReference>
<evidence type="ECO:0000313" key="7">
    <source>
        <dbReference type="EMBL" id="KAK8765666.1"/>
    </source>
</evidence>
<dbReference type="PANTHER" id="PTHR19282">
    <property type="entry name" value="TETRASPANIN"/>
    <property type="match status" value="1"/>
</dbReference>
<comment type="subcellular location">
    <subcellularLocation>
        <location evidence="1 6">Membrane</location>
        <topology evidence="1 6">Multi-pass membrane protein</topology>
    </subcellularLocation>
</comment>
<keyword evidence="3 6" id="KW-0812">Transmembrane</keyword>